<dbReference type="EMBL" id="CAUJNA010001862">
    <property type="protein sequence ID" value="CAJ1389380.1"/>
    <property type="molecule type" value="Genomic_DNA"/>
</dbReference>
<comment type="caution">
    <text evidence="1">The sequence shown here is derived from an EMBL/GenBank/DDBJ whole genome shotgun (WGS) entry which is preliminary data.</text>
</comment>
<proteinExistence type="predicted"/>
<name>A0AA36IMD8_9DINO</name>
<reference evidence="1" key="1">
    <citation type="submission" date="2023-08" db="EMBL/GenBank/DDBJ databases">
        <authorList>
            <person name="Chen Y."/>
            <person name="Shah S."/>
            <person name="Dougan E. K."/>
            <person name="Thang M."/>
            <person name="Chan C."/>
        </authorList>
    </citation>
    <scope>NUCLEOTIDE SEQUENCE</scope>
</reference>
<accession>A0AA36IMD8</accession>
<sequence length="635" mass="71051">MEHWEALQRAALSGDPEAEQLSGRIVGRLDTDQDRARYLAGYMQQAGDLEAWQGIYKAMEFDDKLEEQWRSLQAAALNMDRLAVLLAGVVQNRSKGEGQEAVTLQRLLKACHAQSWCDINYGVASALMNSIPALCDEEDLDSEQAGPVTGASPQANDACEFERQDMERQRMFDARALEVKVDTYAPVSSDENDRYVGDMEAVADGDVVYFDRVRRTGAHGPTVLRVLGDVAAQCSRGCVKTFKAVFIEEKGMVELGMKGRRHSGRLTPKQVQHGLGKFRGLAPCHLGTSIFCLPRFLRDVLRAGLKVHNIDTFATEPLAARFALEMRQIRKADCGASAEKMKKLKQVTPRPAEYLQYALNTAKERGGTVLALEHDGLFVHLPAEEFETFNRDMQCALGVNYPYTLQPTPSVEKALEKAKLVMCQGPLEHLWHLKDEEWRTHHHLICQAYAGNLAHHGLFAEVMLRSPAVNTNIPYGITQIFKILVDTGHKAWYSCQHLQWIITGDSAMDSLKSCMQIIAQRDLGHYHTTWPTESNEEFVLVRLERATRLTAGAPAADIYSALQKHLETKMEEGKISVEVNGKRRKWSCADLLKQAGLVEKRTKTVLGVDGKRRNVYVLLYRFPKADGGKDPIESG</sequence>
<protein>
    <submittedName>
        <fullName evidence="1">Uncharacterized protein</fullName>
    </submittedName>
</protein>
<dbReference type="AlphaFoldDB" id="A0AA36IMD8"/>
<organism evidence="1 2">
    <name type="scientific">Effrenium voratum</name>
    <dbReference type="NCBI Taxonomy" id="2562239"/>
    <lineage>
        <taxon>Eukaryota</taxon>
        <taxon>Sar</taxon>
        <taxon>Alveolata</taxon>
        <taxon>Dinophyceae</taxon>
        <taxon>Suessiales</taxon>
        <taxon>Symbiodiniaceae</taxon>
        <taxon>Effrenium</taxon>
    </lineage>
</organism>
<feature type="non-terminal residue" evidence="1">
    <location>
        <position position="635"/>
    </location>
</feature>
<dbReference type="Proteomes" id="UP001178507">
    <property type="component" value="Unassembled WGS sequence"/>
</dbReference>
<evidence type="ECO:0000313" key="1">
    <source>
        <dbReference type="EMBL" id="CAJ1389380.1"/>
    </source>
</evidence>
<keyword evidence="2" id="KW-1185">Reference proteome</keyword>
<evidence type="ECO:0000313" key="2">
    <source>
        <dbReference type="Proteomes" id="UP001178507"/>
    </source>
</evidence>
<gene>
    <name evidence="1" type="ORF">EVOR1521_LOCUS15009</name>
</gene>